<feature type="domain" description="Carbohydrate kinase FGGY N-terminal" evidence="4">
    <location>
        <begin position="28"/>
        <end position="226"/>
    </location>
</feature>
<organism evidence="6 7">
    <name type="scientific">Virgisporangium ochraceum</name>
    <dbReference type="NCBI Taxonomy" id="65505"/>
    <lineage>
        <taxon>Bacteria</taxon>
        <taxon>Bacillati</taxon>
        <taxon>Actinomycetota</taxon>
        <taxon>Actinomycetes</taxon>
        <taxon>Micromonosporales</taxon>
        <taxon>Micromonosporaceae</taxon>
        <taxon>Virgisporangium</taxon>
    </lineage>
</organism>
<dbReference type="EMBL" id="BOPH01000007">
    <property type="protein sequence ID" value="GIJ65620.1"/>
    <property type="molecule type" value="Genomic_DNA"/>
</dbReference>
<dbReference type="Pfam" id="PF02782">
    <property type="entry name" value="FGGY_C"/>
    <property type="match status" value="1"/>
</dbReference>
<dbReference type="InterPro" id="IPR050406">
    <property type="entry name" value="FGGY_Carb_Kinase"/>
</dbReference>
<evidence type="ECO:0000256" key="3">
    <source>
        <dbReference type="ARBA" id="ARBA00022777"/>
    </source>
</evidence>
<evidence type="ECO:0000256" key="2">
    <source>
        <dbReference type="ARBA" id="ARBA00022679"/>
    </source>
</evidence>
<dbReference type="Proteomes" id="UP000635606">
    <property type="component" value="Unassembled WGS sequence"/>
</dbReference>
<dbReference type="Pfam" id="PF00370">
    <property type="entry name" value="FGGY_N"/>
    <property type="match status" value="1"/>
</dbReference>
<dbReference type="PANTHER" id="PTHR43095:SF2">
    <property type="entry name" value="GLUCONOKINASE"/>
    <property type="match status" value="1"/>
</dbReference>
<dbReference type="AlphaFoldDB" id="A0A8J4E7Y8"/>
<dbReference type="PIRSF" id="PIRSF000538">
    <property type="entry name" value="GlpK"/>
    <property type="match status" value="1"/>
</dbReference>
<gene>
    <name evidence="6" type="ORF">Voc01_005370</name>
</gene>
<keyword evidence="3" id="KW-0418">Kinase</keyword>
<accession>A0A8J4E7Y8</accession>
<dbReference type="GO" id="GO:0016301">
    <property type="term" value="F:kinase activity"/>
    <property type="evidence" value="ECO:0007669"/>
    <property type="project" value="UniProtKB-KW"/>
</dbReference>
<dbReference type="SUPFAM" id="SSF53067">
    <property type="entry name" value="Actin-like ATPase domain"/>
    <property type="match status" value="2"/>
</dbReference>
<evidence type="ECO:0000313" key="7">
    <source>
        <dbReference type="Proteomes" id="UP000635606"/>
    </source>
</evidence>
<comment type="caution">
    <text evidence="6">The sequence shown here is derived from an EMBL/GenBank/DDBJ whole genome shotgun (WGS) entry which is preliminary data.</text>
</comment>
<evidence type="ECO:0000259" key="4">
    <source>
        <dbReference type="Pfam" id="PF00370"/>
    </source>
</evidence>
<keyword evidence="7" id="KW-1185">Reference proteome</keyword>
<proteinExistence type="inferred from homology"/>
<comment type="similarity">
    <text evidence="1">Belongs to the FGGY kinase family.</text>
</comment>
<evidence type="ECO:0000256" key="1">
    <source>
        <dbReference type="ARBA" id="ARBA00009156"/>
    </source>
</evidence>
<dbReference type="InterPro" id="IPR018485">
    <property type="entry name" value="FGGY_C"/>
</dbReference>
<reference evidence="6" key="1">
    <citation type="submission" date="2021-01" db="EMBL/GenBank/DDBJ databases">
        <title>Whole genome shotgun sequence of Virgisporangium ochraceum NBRC 16418.</title>
        <authorList>
            <person name="Komaki H."/>
            <person name="Tamura T."/>
        </authorList>
    </citation>
    <scope>NUCLEOTIDE SEQUENCE</scope>
    <source>
        <strain evidence="6">NBRC 16418</strain>
    </source>
</reference>
<evidence type="ECO:0000313" key="6">
    <source>
        <dbReference type="EMBL" id="GIJ65620.1"/>
    </source>
</evidence>
<feature type="domain" description="Carbohydrate kinase FGGY C-terminal" evidence="5">
    <location>
        <begin position="243"/>
        <end position="423"/>
    </location>
</feature>
<sequence length="437" mass="46534">MKAAVLTDGAVTGGPVRHKYETTLDGVRVEIDPEAVWGGIVAAVKELAPDSLDLIGLTTLGPAFIAMDKAGEPLTPLVTHADRRSVEQARHLEREIGRQRLLDVTGNRPYPGGIASTTWRWYADREPERLKEADLVGALTTWLHRRMTGERVIDPSQASFMGVYRTTTLDGWEPDLVEAAGGNAGQLPEVHEANRVVGRLRTEAAAELGLPAGVPMQAGCLDGSAVMLAAMSECDSDEPGLLVNSVGSTDVLAMLIDEPRPMPRLLTRALGVGRRWVAVATLASVGTTFAWAQRTLFPDLESADFHALIEQLGTESDTGGVRFRPYLAGDRTTLNQPRGGFSGLTLATTREHLLTAVVDGLAAASAARVPLLTAVRAPRPQVFVTGGAAADVMYRDWPAPPDGGDWTRRPVPEATLAGAAVLAETVVTEGVPEEPTL</sequence>
<dbReference type="InterPro" id="IPR018484">
    <property type="entry name" value="FGGY_N"/>
</dbReference>
<dbReference type="Gene3D" id="3.30.420.40">
    <property type="match status" value="2"/>
</dbReference>
<dbReference type="GO" id="GO:0005975">
    <property type="term" value="P:carbohydrate metabolic process"/>
    <property type="evidence" value="ECO:0007669"/>
    <property type="project" value="InterPro"/>
</dbReference>
<name>A0A8J4E7Y8_9ACTN</name>
<evidence type="ECO:0008006" key="8">
    <source>
        <dbReference type="Google" id="ProtNLM"/>
    </source>
</evidence>
<dbReference type="InterPro" id="IPR000577">
    <property type="entry name" value="Carb_kinase_FGGY"/>
</dbReference>
<dbReference type="InterPro" id="IPR043129">
    <property type="entry name" value="ATPase_NBD"/>
</dbReference>
<protein>
    <recommendedName>
        <fullName evidence="8">Carbohydrate kinase FGGY</fullName>
    </recommendedName>
</protein>
<evidence type="ECO:0000259" key="5">
    <source>
        <dbReference type="Pfam" id="PF02782"/>
    </source>
</evidence>
<keyword evidence="2" id="KW-0808">Transferase</keyword>
<dbReference type="PANTHER" id="PTHR43095">
    <property type="entry name" value="SUGAR KINASE"/>
    <property type="match status" value="1"/>
</dbReference>